<evidence type="ECO:0000313" key="2">
    <source>
        <dbReference type="EMBL" id="NOH50697.1"/>
    </source>
</evidence>
<dbReference type="InterPro" id="IPR051218">
    <property type="entry name" value="Sec_MonoDiacylglyc_Lipase"/>
</dbReference>
<dbReference type="PANTHER" id="PTHR45856">
    <property type="entry name" value="ALPHA/BETA-HYDROLASES SUPERFAMILY PROTEIN"/>
    <property type="match status" value="1"/>
</dbReference>
<proteinExistence type="predicted"/>
<sequence>MKTPKLTPVLSSQLAYLPYQLITNTDNKYLKVSGDIKRQFIFNKEKASFHGKTGGIFGIGRKSEGFALVGIGKGKYKEEMVVTVRGTKTIHNWITNGNIGLKGSPNGAIAHSGFVNAFYSIKPDLKRFILSQPHMPKHIHCVGHSLGGALASLVSDWVTEEFKIPVSLYTFGAPRIGQESYARKSESRNTNIFRCTHGADPVPLIPLWPFIHAPFSNKEYRLDDSCGLYFSTHGMGPNDVPGYINTARCNSWDELKEQSVAYLNKPVRLNFDDKHQVAYTSRWANLLSAALVTLLNDAGPRHAKAMEIQARLSGGMTFYDKLAKELEGIVSASDKLRDQTIGLLGHMLVFAGRSVSKITDLSSSFIRWVFKVTIDKLYSTAKQAFDSIF</sequence>
<protein>
    <submittedName>
        <fullName evidence="2">Lipase family protein</fullName>
    </submittedName>
</protein>
<dbReference type="AlphaFoldDB" id="A0A7Y4E3X0"/>
<evidence type="ECO:0000313" key="3">
    <source>
        <dbReference type="Proteomes" id="UP000572072"/>
    </source>
</evidence>
<dbReference type="CDD" id="cd00519">
    <property type="entry name" value="Lipase_3"/>
    <property type="match status" value="1"/>
</dbReference>
<gene>
    <name evidence="2" type="ORF">F0262_21905</name>
</gene>
<comment type="caution">
    <text evidence="2">The sequence shown here is derived from an EMBL/GenBank/DDBJ whole genome shotgun (WGS) entry which is preliminary data.</text>
</comment>
<dbReference type="InterPro" id="IPR002921">
    <property type="entry name" value="Fungal_lipase-type"/>
</dbReference>
<dbReference type="PANTHER" id="PTHR45856:SF24">
    <property type="entry name" value="FUNGAL LIPASE-LIKE DOMAIN-CONTAINING PROTEIN"/>
    <property type="match status" value="1"/>
</dbReference>
<dbReference type="EMBL" id="VTYN01000036">
    <property type="protein sequence ID" value="NOH50697.1"/>
    <property type="molecule type" value="Genomic_DNA"/>
</dbReference>
<organism evidence="2 3">
    <name type="scientific">Vibrio rotiferianus</name>
    <dbReference type="NCBI Taxonomy" id="190895"/>
    <lineage>
        <taxon>Bacteria</taxon>
        <taxon>Pseudomonadati</taxon>
        <taxon>Pseudomonadota</taxon>
        <taxon>Gammaproteobacteria</taxon>
        <taxon>Vibrionales</taxon>
        <taxon>Vibrionaceae</taxon>
        <taxon>Vibrio</taxon>
    </lineage>
</organism>
<feature type="domain" description="Fungal lipase-type" evidence="1">
    <location>
        <begin position="81"/>
        <end position="208"/>
    </location>
</feature>
<dbReference type="SUPFAM" id="SSF53474">
    <property type="entry name" value="alpha/beta-Hydrolases"/>
    <property type="match status" value="1"/>
</dbReference>
<dbReference type="InterPro" id="IPR029058">
    <property type="entry name" value="AB_hydrolase_fold"/>
</dbReference>
<accession>A0A7Y4E3X0</accession>
<dbReference type="Proteomes" id="UP000572072">
    <property type="component" value="Unassembled WGS sequence"/>
</dbReference>
<name>A0A7Y4E3X0_9VIBR</name>
<dbReference type="Gene3D" id="3.40.50.1820">
    <property type="entry name" value="alpha/beta hydrolase"/>
    <property type="match status" value="1"/>
</dbReference>
<evidence type="ECO:0000259" key="1">
    <source>
        <dbReference type="Pfam" id="PF01764"/>
    </source>
</evidence>
<reference evidence="2 3" key="1">
    <citation type="submission" date="2019-08" db="EMBL/GenBank/DDBJ databases">
        <title>Draft genome sequencing and comparative genomics of hatchery-associated Vibrios.</title>
        <authorList>
            <person name="Kehlet-Delgado H."/>
            <person name="Mueller R.S."/>
        </authorList>
    </citation>
    <scope>NUCLEOTIDE SEQUENCE [LARGE SCALE GENOMIC DNA]</scope>
    <source>
        <strain evidence="2 3">00-78-3</strain>
    </source>
</reference>
<dbReference type="Pfam" id="PF01764">
    <property type="entry name" value="Lipase_3"/>
    <property type="match status" value="1"/>
</dbReference>
<dbReference type="GO" id="GO:0006629">
    <property type="term" value="P:lipid metabolic process"/>
    <property type="evidence" value="ECO:0007669"/>
    <property type="project" value="InterPro"/>
</dbReference>